<dbReference type="Gene3D" id="3.30.40.10">
    <property type="entry name" value="Zinc/RING finger domain, C3HC4 (zinc finger)"/>
    <property type="match status" value="1"/>
</dbReference>
<dbReference type="SMART" id="SM00064">
    <property type="entry name" value="FYVE"/>
    <property type="match status" value="1"/>
</dbReference>
<dbReference type="EMBL" id="JAQMWT010000191">
    <property type="protein sequence ID" value="KAJ8607874.1"/>
    <property type="molecule type" value="Genomic_DNA"/>
</dbReference>
<feature type="region of interest" description="Disordered" evidence="5">
    <location>
        <begin position="17"/>
        <end position="54"/>
    </location>
</feature>
<dbReference type="InterPro" id="IPR011011">
    <property type="entry name" value="Znf_FYVE_PHD"/>
</dbReference>
<keyword evidence="2 4" id="KW-0863">Zinc-finger</keyword>
<dbReference type="Pfam" id="PF01363">
    <property type="entry name" value="FYVE"/>
    <property type="match status" value="1"/>
</dbReference>
<keyword evidence="1" id="KW-0479">Metal-binding</keyword>
<dbReference type="InterPro" id="IPR000306">
    <property type="entry name" value="Znf_FYVE"/>
</dbReference>
<dbReference type="InterPro" id="IPR052113">
    <property type="entry name" value="FYVE-type_Zinc_Finger"/>
</dbReference>
<feature type="region of interest" description="Disordered" evidence="5">
    <location>
        <begin position="268"/>
        <end position="307"/>
    </location>
</feature>
<comment type="caution">
    <text evidence="7">The sequence shown here is derived from an EMBL/GenBank/DDBJ whole genome shotgun (WGS) entry which is preliminary data.</text>
</comment>
<evidence type="ECO:0000256" key="1">
    <source>
        <dbReference type="ARBA" id="ARBA00022723"/>
    </source>
</evidence>
<name>A0AAD7XP93_9STRA</name>
<dbReference type="Proteomes" id="UP001230188">
    <property type="component" value="Unassembled WGS sequence"/>
</dbReference>
<protein>
    <recommendedName>
        <fullName evidence="6">FYVE-type domain-containing protein</fullName>
    </recommendedName>
</protein>
<gene>
    <name evidence="7" type="ORF">CTAYLR_008905</name>
</gene>
<organism evidence="7 8">
    <name type="scientific">Chrysophaeum taylorii</name>
    <dbReference type="NCBI Taxonomy" id="2483200"/>
    <lineage>
        <taxon>Eukaryota</taxon>
        <taxon>Sar</taxon>
        <taxon>Stramenopiles</taxon>
        <taxon>Ochrophyta</taxon>
        <taxon>Pelagophyceae</taxon>
        <taxon>Pelagomonadales</taxon>
        <taxon>Pelagomonadaceae</taxon>
        <taxon>Chrysophaeum</taxon>
    </lineage>
</organism>
<dbReference type="PANTHER" id="PTHR39490">
    <property type="entry name" value="ARRESTIN DOMAIN-CONTAINING PROTEIN D"/>
    <property type="match status" value="1"/>
</dbReference>
<evidence type="ECO:0000313" key="7">
    <source>
        <dbReference type="EMBL" id="KAJ8607874.1"/>
    </source>
</evidence>
<accession>A0AAD7XP93</accession>
<dbReference type="SUPFAM" id="SSF57903">
    <property type="entry name" value="FYVE/PHD zinc finger"/>
    <property type="match status" value="1"/>
</dbReference>
<dbReference type="InterPro" id="IPR017455">
    <property type="entry name" value="Znf_FYVE-rel"/>
</dbReference>
<evidence type="ECO:0000256" key="3">
    <source>
        <dbReference type="ARBA" id="ARBA00022833"/>
    </source>
</evidence>
<sequence>MREARQVLAEIAGLVSTKRSTEKQQQRPREQLEGFLSSPSTMMEDEDDEELEEETSDDFRERVAWQSKHEAKTCFGCGSSFNMISNRHHHCRACGRVVCGACSEHKDKVKGYASPQRTCDECHEKLAAQTDIVKICFALCPCLKIVKRQIKKQKKDQLLATGAVFASKKSGGIGSKLSAMLSGEEAAASRVRVRLRADGLALRVSSATNDAEEDHVYLHDAREVVTRGNFGLALVDGAGSVLFEGDLADANNRDAWVAALDHAIKEARAKPPPPKTDRPQSRVATAARRAKREIELQSKKRDAEKKKAEYMKGVGGGLKYTALAMADRAAMT</sequence>
<dbReference type="AlphaFoldDB" id="A0AAD7XP93"/>
<dbReference type="PROSITE" id="PS50178">
    <property type="entry name" value="ZF_FYVE"/>
    <property type="match status" value="1"/>
</dbReference>
<evidence type="ECO:0000256" key="2">
    <source>
        <dbReference type="ARBA" id="ARBA00022771"/>
    </source>
</evidence>
<feature type="compositionally biased region" description="Acidic residues" evidence="5">
    <location>
        <begin position="43"/>
        <end position="54"/>
    </location>
</feature>
<reference evidence="7" key="1">
    <citation type="submission" date="2023-01" db="EMBL/GenBank/DDBJ databases">
        <title>Metagenome sequencing of chrysophaentin producing Chrysophaeum taylorii.</title>
        <authorList>
            <person name="Davison J."/>
            <person name="Bewley C."/>
        </authorList>
    </citation>
    <scope>NUCLEOTIDE SEQUENCE</scope>
    <source>
        <strain evidence="7">NIES-1699</strain>
    </source>
</reference>
<feature type="domain" description="FYVE-type" evidence="6">
    <location>
        <begin position="68"/>
        <end position="127"/>
    </location>
</feature>
<dbReference type="InterPro" id="IPR013083">
    <property type="entry name" value="Znf_RING/FYVE/PHD"/>
</dbReference>
<evidence type="ECO:0000256" key="5">
    <source>
        <dbReference type="SAM" id="MobiDB-lite"/>
    </source>
</evidence>
<dbReference type="GO" id="GO:0008270">
    <property type="term" value="F:zinc ion binding"/>
    <property type="evidence" value="ECO:0007669"/>
    <property type="project" value="UniProtKB-KW"/>
</dbReference>
<evidence type="ECO:0000256" key="4">
    <source>
        <dbReference type="PROSITE-ProRule" id="PRU00091"/>
    </source>
</evidence>
<evidence type="ECO:0000313" key="8">
    <source>
        <dbReference type="Proteomes" id="UP001230188"/>
    </source>
</evidence>
<dbReference type="PANTHER" id="PTHR39490:SF8">
    <property type="entry name" value="ZINC FINGER FYVE DOMAIN-CONTAINING PROTEIN 21"/>
    <property type="match status" value="1"/>
</dbReference>
<feature type="compositionally biased region" description="Basic and acidic residues" evidence="5">
    <location>
        <begin position="268"/>
        <end position="280"/>
    </location>
</feature>
<keyword evidence="3" id="KW-0862">Zinc</keyword>
<feature type="compositionally biased region" description="Basic and acidic residues" evidence="5">
    <location>
        <begin position="292"/>
        <end position="307"/>
    </location>
</feature>
<evidence type="ECO:0000259" key="6">
    <source>
        <dbReference type="PROSITE" id="PS50178"/>
    </source>
</evidence>
<proteinExistence type="predicted"/>
<feature type="compositionally biased region" description="Basic and acidic residues" evidence="5">
    <location>
        <begin position="19"/>
        <end position="32"/>
    </location>
</feature>
<keyword evidence="8" id="KW-1185">Reference proteome</keyword>